<feature type="transmembrane region" description="Helical" evidence="7">
    <location>
        <begin position="437"/>
        <end position="460"/>
    </location>
</feature>
<dbReference type="PROSITE" id="PS50850">
    <property type="entry name" value="MFS"/>
    <property type="match status" value="1"/>
</dbReference>
<evidence type="ECO:0000256" key="6">
    <source>
        <dbReference type="ARBA" id="ARBA00023136"/>
    </source>
</evidence>
<keyword evidence="3" id="KW-0813">Transport</keyword>
<feature type="transmembrane region" description="Helical" evidence="7">
    <location>
        <begin position="518"/>
        <end position="537"/>
    </location>
</feature>
<keyword evidence="10" id="KW-1185">Reference proteome</keyword>
<keyword evidence="6 7" id="KW-0472">Membrane</keyword>
<feature type="transmembrane region" description="Helical" evidence="7">
    <location>
        <begin position="172"/>
        <end position="193"/>
    </location>
</feature>
<evidence type="ECO:0000256" key="5">
    <source>
        <dbReference type="ARBA" id="ARBA00022989"/>
    </source>
</evidence>
<dbReference type="InterPro" id="IPR011701">
    <property type="entry name" value="MFS"/>
</dbReference>
<dbReference type="PANTHER" id="PTHR23501">
    <property type="entry name" value="MAJOR FACILITATOR SUPERFAMILY"/>
    <property type="match status" value="1"/>
</dbReference>
<dbReference type="Proteomes" id="UP001369815">
    <property type="component" value="Unassembled WGS sequence"/>
</dbReference>
<evidence type="ECO:0000259" key="8">
    <source>
        <dbReference type="PROSITE" id="PS50850"/>
    </source>
</evidence>
<evidence type="ECO:0000256" key="3">
    <source>
        <dbReference type="ARBA" id="ARBA00022448"/>
    </source>
</evidence>
<comment type="similarity">
    <text evidence="2">Belongs to the major facilitator superfamily. TCR/Tet family.</text>
</comment>
<feature type="transmembrane region" description="Helical" evidence="7">
    <location>
        <begin position="205"/>
        <end position="224"/>
    </location>
</feature>
<proteinExistence type="inferred from homology"/>
<sequence>MNPLALDSGTSQDSEDKLKSTISQKTDLMLIAPLYDEKSEEQNSTDTGSEKCELIIGDLHTEKDTTEDGHYEYIQGPKLYLVMLATTIVYFLIMLDNTILATAIPYITNEFHSLLDVGWYGSAYQLACSALQPFGGKIYSNFNSKWAFIIYLILFEVGSAVCGAASSSTMLIGGRAIAGVGGSGLLNGTLIIMNSCIPPHRQPGFYVNLPVGGAVAIVLAFIQIPDLIKKPKLRDVFKNAIIDFDLPGFVFFAPSAIMLFLALQYGGNQFRWNSQQVIGLFCGSGANFIVWLIWERRQGSNAMVPIAMIKQRVMWASCVAALFLSGTMFITAYYLPIYFQTVRAATPFISGVHVLPNILAQMILGIIAGGLIQRVGYYPPFVILGAVLNATGCGLLSLLSPHTSIGKWIGYQIIFGAGRGLAMSIPVLAVQNHLPKYMIPASMSTLVFLQNLSAAVMTVISETILTNSLRDVIPLDAPGINPQVVINAGTTAAALAQAVGQDQLPGVLWAYSHALQRIWYFAAGLAVPPFVAGWCFSWDNVRHKAMRDKEAEVSSRA</sequence>
<comment type="caution">
    <text evidence="9">The sequence shown here is derived from an EMBL/GenBank/DDBJ whole genome shotgun (WGS) entry which is preliminary data.</text>
</comment>
<evidence type="ECO:0000313" key="10">
    <source>
        <dbReference type="Proteomes" id="UP001369815"/>
    </source>
</evidence>
<dbReference type="GO" id="GO:0005886">
    <property type="term" value="C:plasma membrane"/>
    <property type="evidence" value="ECO:0007669"/>
    <property type="project" value="TreeGrafter"/>
</dbReference>
<feature type="transmembrane region" description="Helical" evidence="7">
    <location>
        <begin position="408"/>
        <end position="430"/>
    </location>
</feature>
<evidence type="ECO:0000256" key="1">
    <source>
        <dbReference type="ARBA" id="ARBA00004141"/>
    </source>
</evidence>
<evidence type="ECO:0000256" key="4">
    <source>
        <dbReference type="ARBA" id="ARBA00022692"/>
    </source>
</evidence>
<dbReference type="Gene3D" id="1.20.1250.20">
    <property type="entry name" value="MFS general substrate transporter like domains"/>
    <property type="match status" value="2"/>
</dbReference>
<dbReference type="FunFam" id="1.20.1250.20:FF:000196">
    <property type="entry name" value="MFS toxin efflux pump (AflT)"/>
    <property type="match status" value="1"/>
</dbReference>
<dbReference type="CDD" id="cd17502">
    <property type="entry name" value="MFS_Azr1_MDR_like"/>
    <property type="match status" value="1"/>
</dbReference>
<evidence type="ECO:0000256" key="7">
    <source>
        <dbReference type="SAM" id="Phobius"/>
    </source>
</evidence>
<dbReference type="AlphaFoldDB" id="A0AAX6MLL9"/>
<dbReference type="PANTHER" id="PTHR23501:SF193">
    <property type="entry name" value="MULTIDRUG TRANSPORTER, PUTATIVE (AFU_ORTHOLOGUE AFUA_8G00940)-RELATED"/>
    <property type="match status" value="1"/>
</dbReference>
<dbReference type="EMBL" id="JBANMG010000005">
    <property type="protein sequence ID" value="KAK6953538.1"/>
    <property type="molecule type" value="Genomic_DNA"/>
</dbReference>
<feature type="domain" description="Major facilitator superfamily (MFS) profile" evidence="8">
    <location>
        <begin position="82"/>
        <end position="541"/>
    </location>
</feature>
<keyword evidence="4 7" id="KW-0812">Transmembrane</keyword>
<feature type="transmembrane region" description="Helical" evidence="7">
    <location>
        <begin position="244"/>
        <end position="265"/>
    </location>
</feature>
<protein>
    <recommendedName>
        <fullName evidence="8">Major facilitator superfamily (MFS) profile domain-containing protein</fullName>
    </recommendedName>
</protein>
<gene>
    <name evidence="9" type="ORF">Daesc_005843</name>
</gene>
<dbReference type="SUPFAM" id="SSF103473">
    <property type="entry name" value="MFS general substrate transporter"/>
    <property type="match status" value="1"/>
</dbReference>
<feature type="transmembrane region" description="Helical" evidence="7">
    <location>
        <begin position="277"/>
        <end position="294"/>
    </location>
</feature>
<dbReference type="GO" id="GO:0022857">
    <property type="term" value="F:transmembrane transporter activity"/>
    <property type="evidence" value="ECO:0007669"/>
    <property type="project" value="InterPro"/>
</dbReference>
<accession>A0AAX6MLL9</accession>
<feature type="transmembrane region" description="Helical" evidence="7">
    <location>
        <begin position="348"/>
        <end position="369"/>
    </location>
</feature>
<keyword evidence="5 7" id="KW-1133">Transmembrane helix</keyword>
<feature type="transmembrane region" description="Helical" evidence="7">
    <location>
        <begin position="79"/>
        <end position="107"/>
    </location>
</feature>
<feature type="transmembrane region" description="Helical" evidence="7">
    <location>
        <begin position="315"/>
        <end position="336"/>
    </location>
</feature>
<dbReference type="InterPro" id="IPR036259">
    <property type="entry name" value="MFS_trans_sf"/>
</dbReference>
<organism evidence="9 10">
    <name type="scientific">Daldinia eschscholtzii</name>
    <dbReference type="NCBI Taxonomy" id="292717"/>
    <lineage>
        <taxon>Eukaryota</taxon>
        <taxon>Fungi</taxon>
        <taxon>Dikarya</taxon>
        <taxon>Ascomycota</taxon>
        <taxon>Pezizomycotina</taxon>
        <taxon>Sordariomycetes</taxon>
        <taxon>Xylariomycetidae</taxon>
        <taxon>Xylariales</taxon>
        <taxon>Hypoxylaceae</taxon>
        <taxon>Daldinia</taxon>
    </lineage>
</organism>
<name>A0AAX6MLL9_9PEZI</name>
<feature type="transmembrane region" description="Helical" evidence="7">
    <location>
        <begin position="381"/>
        <end position="402"/>
    </location>
</feature>
<reference evidence="9 10" key="1">
    <citation type="journal article" date="2024" name="Front Chem Biol">
        <title>Unveiling the potential of Daldinia eschscholtzii MFLUCC 19-0629 through bioactivity and bioinformatics studies for enhanced sustainable agriculture production.</title>
        <authorList>
            <person name="Brooks S."/>
            <person name="Weaver J.A."/>
            <person name="Klomchit A."/>
            <person name="Alharthi S.A."/>
            <person name="Onlamun T."/>
            <person name="Nurani R."/>
            <person name="Vong T.K."/>
            <person name="Alberti F."/>
            <person name="Greco C."/>
        </authorList>
    </citation>
    <scope>NUCLEOTIDE SEQUENCE [LARGE SCALE GENOMIC DNA]</scope>
    <source>
        <strain evidence="9">MFLUCC 19-0629</strain>
    </source>
</reference>
<comment type="subcellular location">
    <subcellularLocation>
        <location evidence="1">Membrane</location>
        <topology evidence="1">Multi-pass membrane protein</topology>
    </subcellularLocation>
</comment>
<dbReference type="InterPro" id="IPR020846">
    <property type="entry name" value="MFS_dom"/>
</dbReference>
<dbReference type="Pfam" id="PF07690">
    <property type="entry name" value="MFS_1"/>
    <property type="match status" value="1"/>
</dbReference>
<evidence type="ECO:0000256" key="2">
    <source>
        <dbReference type="ARBA" id="ARBA00007520"/>
    </source>
</evidence>
<evidence type="ECO:0000313" key="9">
    <source>
        <dbReference type="EMBL" id="KAK6953538.1"/>
    </source>
</evidence>
<feature type="transmembrane region" description="Helical" evidence="7">
    <location>
        <begin position="146"/>
        <end position="165"/>
    </location>
</feature>